<dbReference type="EMBL" id="JANBPG010000060">
    <property type="protein sequence ID" value="KAJ1900782.1"/>
    <property type="molecule type" value="Genomic_DNA"/>
</dbReference>
<organism evidence="1 2">
    <name type="scientific">Kickxella alabastrina</name>
    <dbReference type="NCBI Taxonomy" id="61397"/>
    <lineage>
        <taxon>Eukaryota</taxon>
        <taxon>Fungi</taxon>
        <taxon>Fungi incertae sedis</taxon>
        <taxon>Zoopagomycota</taxon>
        <taxon>Kickxellomycotina</taxon>
        <taxon>Kickxellomycetes</taxon>
        <taxon>Kickxellales</taxon>
        <taxon>Kickxellaceae</taxon>
        <taxon>Kickxella</taxon>
    </lineage>
</organism>
<accession>A0ACC1IU38</accession>
<gene>
    <name evidence="1" type="ORF">LPJ66_001241</name>
</gene>
<comment type="caution">
    <text evidence="1">The sequence shown here is derived from an EMBL/GenBank/DDBJ whole genome shotgun (WGS) entry which is preliminary data.</text>
</comment>
<sequence length="271" mass="30061">MSDDYARNLSSLNELFPDMDKEVVDMVLRDNAGLIEPSVTILLGMNDPSYKPEEQISTQRNNLDSDFDSASDNDDEEGNRASKTPVLPVRSQVEDGMKAVRREPSDMFGLLDESNDLAATYVPLNPSKISAKKVNVGGAAGSSSSVVVPADTQQQHDEFQRQTQQQQHDEFQPQAQQQQRFYHNEPQLQLDDPWKQQSMFLQQQRPASPLALDLGIDLNNPFDTNPLPQSTNPFAPTPTPPLALAEDTNPFRARNPLNNISSSSNSTPPNV</sequence>
<proteinExistence type="predicted"/>
<reference evidence="1" key="1">
    <citation type="submission" date="2022-07" db="EMBL/GenBank/DDBJ databases">
        <title>Phylogenomic reconstructions and comparative analyses of Kickxellomycotina fungi.</title>
        <authorList>
            <person name="Reynolds N.K."/>
            <person name="Stajich J.E."/>
            <person name="Barry K."/>
            <person name="Grigoriev I.V."/>
            <person name="Crous P."/>
            <person name="Smith M.E."/>
        </authorList>
    </citation>
    <scope>NUCLEOTIDE SEQUENCE</scope>
    <source>
        <strain evidence="1">Benny 63K</strain>
    </source>
</reference>
<protein>
    <submittedName>
        <fullName evidence="1">Uncharacterized protein</fullName>
    </submittedName>
</protein>
<evidence type="ECO:0000313" key="2">
    <source>
        <dbReference type="Proteomes" id="UP001150581"/>
    </source>
</evidence>
<dbReference type="Proteomes" id="UP001150581">
    <property type="component" value="Unassembled WGS sequence"/>
</dbReference>
<name>A0ACC1IU38_9FUNG</name>
<keyword evidence="2" id="KW-1185">Reference proteome</keyword>
<evidence type="ECO:0000313" key="1">
    <source>
        <dbReference type="EMBL" id="KAJ1900782.1"/>
    </source>
</evidence>